<organism evidence="1 2">
    <name type="scientific">Sphaerotilus microaerophilus</name>
    <dbReference type="NCBI Taxonomy" id="2914710"/>
    <lineage>
        <taxon>Bacteria</taxon>
        <taxon>Pseudomonadati</taxon>
        <taxon>Pseudomonadota</taxon>
        <taxon>Betaproteobacteria</taxon>
        <taxon>Burkholderiales</taxon>
        <taxon>Sphaerotilaceae</taxon>
        <taxon>Sphaerotilus</taxon>
    </lineage>
</organism>
<keyword evidence="2" id="KW-1185">Reference proteome</keyword>
<name>A0ABM7YMY7_9BURK</name>
<protein>
    <submittedName>
        <fullName evidence="1">Uncharacterized protein</fullName>
    </submittedName>
</protein>
<accession>A0ABM7YMY7</accession>
<evidence type="ECO:0000313" key="1">
    <source>
        <dbReference type="EMBL" id="BDI05842.1"/>
    </source>
</evidence>
<sequence>MNEHSERQLIAYFEAIAGWRAAYTVARLHVLGVRSGETLELVSGRIVLDVGSDTEVKAPFRAGRVEAHQVLLNQEETDVQGATRALASAAGFHVAGLGCFMLPSNEQVGIYVAPPTLNRPGFRGGSNL</sequence>
<dbReference type="Proteomes" id="UP001057498">
    <property type="component" value="Chromosome"/>
</dbReference>
<dbReference type="EMBL" id="AP025730">
    <property type="protein sequence ID" value="BDI05842.1"/>
    <property type="molecule type" value="Genomic_DNA"/>
</dbReference>
<gene>
    <name evidence="1" type="ORF">CATMQ487_28120</name>
</gene>
<evidence type="ECO:0000313" key="2">
    <source>
        <dbReference type="Proteomes" id="UP001057498"/>
    </source>
</evidence>
<reference evidence="1" key="1">
    <citation type="submission" date="2022-04" db="EMBL/GenBank/DDBJ databases">
        <title>Whole genome sequence of Sphaerotilus sp. FB-5.</title>
        <authorList>
            <person name="Takeda M."/>
            <person name="Narihara S."/>
            <person name="Akimoto M."/>
            <person name="Akimoto R."/>
            <person name="Nishiyashiki S."/>
            <person name="Murakami T."/>
        </authorList>
    </citation>
    <scope>NUCLEOTIDE SEQUENCE</scope>
    <source>
        <strain evidence="1">FB-5</strain>
    </source>
</reference>
<proteinExistence type="predicted"/>
<dbReference type="RefSeq" id="WP_251969185.1">
    <property type="nucleotide sequence ID" value="NZ_AP025730.1"/>
</dbReference>